<comment type="caution">
    <text evidence="3">The sequence shown here is derived from an EMBL/GenBank/DDBJ whole genome shotgun (WGS) entry which is preliminary data.</text>
</comment>
<dbReference type="PANTHER" id="PTHR43130">
    <property type="entry name" value="ARAC-FAMILY TRANSCRIPTIONAL REGULATOR"/>
    <property type="match status" value="1"/>
</dbReference>
<name>A0A1Q5TAY1_9EURO</name>
<keyword evidence="1" id="KW-0732">Signal</keyword>
<dbReference type="AlphaFoldDB" id="A0A1Q5TAY1"/>
<proteinExistence type="predicted"/>
<dbReference type="EMBL" id="MNBE01000695">
    <property type="protein sequence ID" value="OKO97416.1"/>
    <property type="molecule type" value="Genomic_DNA"/>
</dbReference>
<dbReference type="STRING" id="1316194.A0A1Q5TAY1"/>
<dbReference type="Gene3D" id="3.40.50.880">
    <property type="match status" value="1"/>
</dbReference>
<dbReference type="SUPFAM" id="SSF52317">
    <property type="entry name" value="Class I glutamine amidotransferase-like"/>
    <property type="match status" value="1"/>
</dbReference>
<evidence type="ECO:0000313" key="3">
    <source>
        <dbReference type="EMBL" id="OKO97416.1"/>
    </source>
</evidence>
<feature type="signal peptide" evidence="1">
    <location>
        <begin position="1"/>
        <end position="23"/>
    </location>
</feature>
<protein>
    <recommendedName>
        <fullName evidence="2">DJ-1/PfpI domain-containing protein</fullName>
    </recommendedName>
</protein>
<keyword evidence="4" id="KW-1185">Reference proteome</keyword>
<evidence type="ECO:0000256" key="1">
    <source>
        <dbReference type="SAM" id="SignalP"/>
    </source>
</evidence>
<sequence length="249" mass="27573">MVSEPLRIGVLLVNCVQLLDLAALDLLYMASPEWLEEIGMPKHLADLGRPCEIHYITRDGPDKMASVTSDLSIRVNSTTKDSAVAPGNLDILFLPGPSPRVMPPAEDYLEFVRKHNVVETTIMTICTGALVAAHAGITKGKVGTSPRFLIPYMKKTFPDTKLWDHTLRVTRDGNLWMCDEGGITNGHDLVAEYLRENYPAPLVNTVLGAADVAQRPLQYQTTATRDSAFFMWQIIRAIPSSIMRMLTAH</sequence>
<gene>
    <name evidence="3" type="ORF">PENSUB_10210</name>
</gene>
<dbReference type="InterPro" id="IPR002818">
    <property type="entry name" value="DJ-1/PfpI"/>
</dbReference>
<evidence type="ECO:0000313" key="4">
    <source>
        <dbReference type="Proteomes" id="UP000186955"/>
    </source>
</evidence>
<accession>A0A1Q5TAY1</accession>
<feature type="chain" id="PRO_5012231449" description="DJ-1/PfpI domain-containing protein" evidence="1">
    <location>
        <begin position="24"/>
        <end position="249"/>
    </location>
</feature>
<dbReference type="PANTHER" id="PTHR43130:SF7">
    <property type="entry name" value="DJ-1_PFPI DOMAIN-CONTAINING PROTEIN"/>
    <property type="match status" value="1"/>
</dbReference>
<dbReference type="InterPro" id="IPR029062">
    <property type="entry name" value="Class_I_gatase-like"/>
</dbReference>
<organism evidence="3 4">
    <name type="scientific">Penicillium subrubescens</name>
    <dbReference type="NCBI Taxonomy" id="1316194"/>
    <lineage>
        <taxon>Eukaryota</taxon>
        <taxon>Fungi</taxon>
        <taxon>Dikarya</taxon>
        <taxon>Ascomycota</taxon>
        <taxon>Pezizomycotina</taxon>
        <taxon>Eurotiomycetes</taxon>
        <taxon>Eurotiomycetidae</taxon>
        <taxon>Eurotiales</taxon>
        <taxon>Aspergillaceae</taxon>
        <taxon>Penicillium</taxon>
    </lineage>
</organism>
<dbReference type="InterPro" id="IPR052158">
    <property type="entry name" value="INH-QAR"/>
</dbReference>
<feature type="domain" description="DJ-1/PfpI" evidence="2">
    <location>
        <begin position="50"/>
        <end position="175"/>
    </location>
</feature>
<reference evidence="3 4" key="1">
    <citation type="submission" date="2016-10" db="EMBL/GenBank/DDBJ databases">
        <title>Genome sequence of the ascomycete fungus Penicillium subrubescens.</title>
        <authorList>
            <person name="De Vries R.P."/>
            <person name="Peng M."/>
            <person name="Dilokpimol A."/>
            <person name="Hilden K."/>
            <person name="Makela M.R."/>
            <person name="Grigoriev I."/>
            <person name="Riley R."/>
            <person name="Granchi Z."/>
        </authorList>
    </citation>
    <scope>NUCLEOTIDE SEQUENCE [LARGE SCALE GENOMIC DNA]</scope>
    <source>
        <strain evidence="3 4">CBS 132785</strain>
    </source>
</reference>
<dbReference type="Pfam" id="PF01965">
    <property type="entry name" value="DJ-1_PfpI"/>
    <property type="match status" value="1"/>
</dbReference>
<evidence type="ECO:0000259" key="2">
    <source>
        <dbReference type="Pfam" id="PF01965"/>
    </source>
</evidence>
<dbReference type="Proteomes" id="UP000186955">
    <property type="component" value="Unassembled WGS sequence"/>
</dbReference>